<dbReference type="PIRSF" id="PIRSF007580">
    <property type="entry name" value="UCP07580"/>
    <property type="match status" value="1"/>
</dbReference>
<dbReference type="Proteomes" id="UP001500016">
    <property type="component" value="Unassembled WGS sequence"/>
</dbReference>
<reference evidence="1 2" key="1">
    <citation type="journal article" date="2019" name="Int. J. Syst. Evol. Microbiol.">
        <title>The Global Catalogue of Microorganisms (GCM) 10K type strain sequencing project: providing services to taxonomists for standard genome sequencing and annotation.</title>
        <authorList>
            <consortium name="The Broad Institute Genomics Platform"/>
            <consortium name="The Broad Institute Genome Sequencing Center for Infectious Disease"/>
            <person name="Wu L."/>
            <person name="Ma J."/>
        </authorList>
    </citation>
    <scope>NUCLEOTIDE SEQUENCE [LARGE SCALE GENOMIC DNA]</scope>
    <source>
        <strain evidence="1 2">JCM 15478</strain>
    </source>
</reference>
<dbReference type="EMBL" id="BAAAPE010000013">
    <property type="protein sequence ID" value="GAA2086598.1"/>
    <property type="molecule type" value="Genomic_DNA"/>
</dbReference>
<proteinExistence type="predicted"/>
<name>A0ABN2W8K6_9ACTN</name>
<dbReference type="InterPro" id="IPR016516">
    <property type="entry name" value="UCP07580"/>
</dbReference>
<dbReference type="Pfam" id="PF10118">
    <property type="entry name" value="Metal_hydrol"/>
    <property type="match status" value="1"/>
</dbReference>
<dbReference type="PANTHER" id="PTHR39456:SF1">
    <property type="entry name" value="METAL-DEPENDENT HYDROLASE"/>
    <property type="match status" value="1"/>
</dbReference>
<accession>A0ABN2W8K6</accession>
<comment type="caution">
    <text evidence="1">The sequence shown here is derived from an EMBL/GenBank/DDBJ whole genome shotgun (WGS) entry which is preliminary data.</text>
</comment>
<keyword evidence="1" id="KW-0378">Hydrolase</keyword>
<sequence length="327" mass="36742">MLPFWDASANVPLGACAVNGPYGTCCTAGTRQYIDAMSNTASRTTTELRARQVAFDWSDTPLHWLPGDPATTHTINVLHLLLPAGERWFVHVYKQALPLIRDERLRRDVIGFIGQEAVHSQAHDDVLPQLKRLGLDPTPYTAQVDWFFEKLLGDRTLPPGRARRWWLLERVALIAAIEHYTAFLGDWVLGAEALDARGADPVMLDLLRWHGAEEVEHRSVAFDLFLHLDGGYRRRARTWALAFTALVFLWQRGTRFFMENDPTLLDGRASWREFLRAGREGVLPSAGAMLRSIPTYLGPGYHPSRECDTARAEAYLTASPGANGVVR</sequence>
<keyword evidence="2" id="KW-1185">Reference proteome</keyword>
<evidence type="ECO:0000313" key="2">
    <source>
        <dbReference type="Proteomes" id="UP001500016"/>
    </source>
</evidence>
<gene>
    <name evidence="1" type="ORF">GCM10009801_49110</name>
</gene>
<dbReference type="GO" id="GO:0016787">
    <property type="term" value="F:hydrolase activity"/>
    <property type="evidence" value="ECO:0007669"/>
    <property type="project" value="UniProtKB-KW"/>
</dbReference>
<organism evidence="1 2">
    <name type="scientific">Streptomyces albiaxialis</name>
    <dbReference type="NCBI Taxonomy" id="329523"/>
    <lineage>
        <taxon>Bacteria</taxon>
        <taxon>Bacillati</taxon>
        <taxon>Actinomycetota</taxon>
        <taxon>Actinomycetes</taxon>
        <taxon>Kitasatosporales</taxon>
        <taxon>Streptomycetaceae</taxon>
        <taxon>Streptomyces</taxon>
    </lineage>
</organism>
<dbReference type="PANTHER" id="PTHR39456">
    <property type="entry name" value="METAL-DEPENDENT HYDROLASE"/>
    <property type="match status" value="1"/>
</dbReference>
<evidence type="ECO:0000313" key="1">
    <source>
        <dbReference type="EMBL" id="GAA2086598.1"/>
    </source>
</evidence>
<protein>
    <submittedName>
        <fullName evidence="1">Metal-dependent hydrolase</fullName>
    </submittedName>
</protein>